<feature type="transmembrane region" description="Helical" evidence="6">
    <location>
        <begin position="319"/>
        <end position="343"/>
    </location>
</feature>
<feature type="transmembrane region" description="Helical" evidence="6">
    <location>
        <begin position="209"/>
        <end position="231"/>
    </location>
</feature>
<dbReference type="EMBL" id="JAAMPI010001239">
    <property type="protein sequence ID" value="KAF4626042.1"/>
    <property type="molecule type" value="Genomic_DNA"/>
</dbReference>
<dbReference type="Pfam" id="PF07690">
    <property type="entry name" value="MFS_1"/>
    <property type="match status" value="1"/>
</dbReference>
<feature type="transmembrane region" description="Helical" evidence="6">
    <location>
        <begin position="500"/>
        <end position="519"/>
    </location>
</feature>
<feature type="transmembrane region" description="Helical" evidence="6">
    <location>
        <begin position="56"/>
        <end position="81"/>
    </location>
</feature>
<feature type="transmembrane region" description="Helical" evidence="6">
    <location>
        <begin position="93"/>
        <end position="110"/>
    </location>
</feature>
<name>A0A8H4R9Q1_9HELO</name>
<evidence type="ECO:0000256" key="3">
    <source>
        <dbReference type="ARBA" id="ARBA00022692"/>
    </source>
</evidence>
<dbReference type="PROSITE" id="PS50850">
    <property type="entry name" value="MFS"/>
    <property type="match status" value="1"/>
</dbReference>
<feature type="transmembrane region" description="Helical" evidence="6">
    <location>
        <begin position="122"/>
        <end position="140"/>
    </location>
</feature>
<evidence type="ECO:0000256" key="6">
    <source>
        <dbReference type="SAM" id="Phobius"/>
    </source>
</evidence>
<dbReference type="GO" id="GO:0016020">
    <property type="term" value="C:membrane"/>
    <property type="evidence" value="ECO:0007669"/>
    <property type="project" value="UniProtKB-SubCell"/>
</dbReference>
<dbReference type="GO" id="GO:0022857">
    <property type="term" value="F:transmembrane transporter activity"/>
    <property type="evidence" value="ECO:0007669"/>
    <property type="project" value="InterPro"/>
</dbReference>
<gene>
    <name evidence="8" type="ORF">G7Y89_g12122</name>
</gene>
<protein>
    <recommendedName>
        <fullName evidence="7">Major facilitator superfamily (MFS) profile domain-containing protein</fullName>
    </recommendedName>
</protein>
<evidence type="ECO:0000313" key="9">
    <source>
        <dbReference type="Proteomes" id="UP000566819"/>
    </source>
</evidence>
<reference evidence="8 9" key="1">
    <citation type="submission" date="2020-03" db="EMBL/GenBank/DDBJ databases">
        <title>Draft Genome Sequence of Cudoniella acicularis.</title>
        <authorList>
            <person name="Buettner E."/>
            <person name="Kellner H."/>
        </authorList>
    </citation>
    <scope>NUCLEOTIDE SEQUENCE [LARGE SCALE GENOMIC DNA]</scope>
    <source>
        <strain evidence="8 9">DSM 108380</strain>
    </source>
</reference>
<organism evidence="8 9">
    <name type="scientific">Cudoniella acicularis</name>
    <dbReference type="NCBI Taxonomy" id="354080"/>
    <lineage>
        <taxon>Eukaryota</taxon>
        <taxon>Fungi</taxon>
        <taxon>Dikarya</taxon>
        <taxon>Ascomycota</taxon>
        <taxon>Pezizomycotina</taxon>
        <taxon>Leotiomycetes</taxon>
        <taxon>Helotiales</taxon>
        <taxon>Tricladiaceae</taxon>
        <taxon>Cudoniella</taxon>
    </lineage>
</organism>
<dbReference type="PANTHER" id="PTHR42718:SF9">
    <property type="entry name" value="MAJOR FACILITATOR SUPERFAMILY MULTIDRUG TRANSPORTER MFSC"/>
    <property type="match status" value="1"/>
</dbReference>
<dbReference type="Gene3D" id="1.20.1250.20">
    <property type="entry name" value="MFS general substrate transporter like domains"/>
    <property type="match status" value="2"/>
</dbReference>
<sequence>MTLFQPIEIEKQAGDSDVTPPEKGLVEELAPLPTHQSLAGSQASAKEVTIRQVAPLILVLTGANFLNTLSVQAVVILLPQISKDLDIPATRQQWVVSAYALTAGSFLLLFGKLGDVYGKRLLFILGCFWVTATALGTVFSPVEVCIYVMRALQGLASAATIPSAIGIIGHTIPPGRVKNYCFAFYSGGAPTGQIMGNLLGGIISQYTSWKVVLFVIAGASFIAGAFAIFVIPKDHIKSSREDDSSRATIVDWIGAFLFTSGTLLLLIGLSEGVSQGWGTPFVIVLLIVCVIFIACFVYWQHYLETKSTREPLMKVSIFLTARFSFAMVIICLFSGGFTNFLVYSTYFYQDYKGLDPLQTTLRFLPLGIVGMISTFCSGYLLSRVGGNYIIIFGLTSASIANLLFATSIPPTTSYFAYGFPAMALTAFGADTLYPCLGLFTTQSLPRKDQSMAGAMFQTVGSMGRAMFLPVTSAIQYSVQDRLLANGQEEKVALLQGLRSVEWFCFALMMVSLLMTVFGLRNIGKIGLLKKLGHVQSARKETDVEA</sequence>
<keyword evidence="4 6" id="KW-1133">Transmembrane helix</keyword>
<feature type="transmembrane region" description="Helical" evidence="6">
    <location>
        <begin position="252"/>
        <end position="269"/>
    </location>
</feature>
<dbReference type="PANTHER" id="PTHR42718">
    <property type="entry name" value="MAJOR FACILITATOR SUPERFAMILY MULTIDRUG TRANSPORTER MFSC"/>
    <property type="match status" value="1"/>
</dbReference>
<dbReference type="InterPro" id="IPR020846">
    <property type="entry name" value="MFS_dom"/>
</dbReference>
<feature type="transmembrane region" description="Helical" evidence="6">
    <location>
        <begin position="388"/>
        <end position="408"/>
    </location>
</feature>
<comment type="caution">
    <text evidence="8">The sequence shown here is derived from an EMBL/GenBank/DDBJ whole genome shotgun (WGS) entry which is preliminary data.</text>
</comment>
<feature type="transmembrane region" description="Helical" evidence="6">
    <location>
        <begin position="180"/>
        <end position="203"/>
    </location>
</feature>
<keyword evidence="5 6" id="KW-0472">Membrane</keyword>
<feature type="transmembrane region" description="Helical" evidence="6">
    <location>
        <begin position="363"/>
        <end position="381"/>
    </location>
</feature>
<dbReference type="SUPFAM" id="SSF103473">
    <property type="entry name" value="MFS general substrate transporter"/>
    <property type="match status" value="2"/>
</dbReference>
<evidence type="ECO:0000313" key="8">
    <source>
        <dbReference type="EMBL" id="KAF4626042.1"/>
    </source>
</evidence>
<feature type="transmembrane region" description="Helical" evidence="6">
    <location>
        <begin position="146"/>
        <end position="168"/>
    </location>
</feature>
<dbReference type="AlphaFoldDB" id="A0A8H4R9Q1"/>
<dbReference type="Proteomes" id="UP000566819">
    <property type="component" value="Unassembled WGS sequence"/>
</dbReference>
<dbReference type="InterPro" id="IPR011701">
    <property type="entry name" value="MFS"/>
</dbReference>
<evidence type="ECO:0000259" key="7">
    <source>
        <dbReference type="PROSITE" id="PS50850"/>
    </source>
</evidence>
<accession>A0A8H4R9Q1</accession>
<dbReference type="InterPro" id="IPR036259">
    <property type="entry name" value="MFS_trans_sf"/>
</dbReference>
<feature type="transmembrane region" description="Helical" evidence="6">
    <location>
        <begin position="414"/>
        <end position="439"/>
    </location>
</feature>
<keyword evidence="3 6" id="KW-0812">Transmembrane</keyword>
<feature type="transmembrane region" description="Helical" evidence="6">
    <location>
        <begin position="281"/>
        <end position="299"/>
    </location>
</feature>
<evidence type="ECO:0000256" key="2">
    <source>
        <dbReference type="ARBA" id="ARBA00022448"/>
    </source>
</evidence>
<keyword evidence="2" id="KW-0813">Transport</keyword>
<feature type="domain" description="Major facilitator superfamily (MFS) profile" evidence="7">
    <location>
        <begin position="56"/>
        <end position="523"/>
    </location>
</feature>
<evidence type="ECO:0000256" key="1">
    <source>
        <dbReference type="ARBA" id="ARBA00004141"/>
    </source>
</evidence>
<keyword evidence="9" id="KW-1185">Reference proteome</keyword>
<evidence type="ECO:0000256" key="4">
    <source>
        <dbReference type="ARBA" id="ARBA00022989"/>
    </source>
</evidence>
<proteinExistence type="predicted"/>
<evidence type="ECO:0000256" key="5">
    <source>
        <dbReference type="ARBA" id="ARBA00023136"/>
    </source>
</evidence>
<comment type="subcellular location">
    <subcellularLocation>
        <location evidence="1">Membrane</location>
        <topology evidence="1">Multi-pass membrane protein</topology>
    </subcellularLocation>
</comment>
<dbReference type="OrthoDB" id="2985014at2759"/>